<feature type="modified residue" description="N6-(pyridoxal phosphate)lysine" evidence="2">
    <location>
        <position position="204"/>
    </location>
</feature>
<reference evidence="5" key="1">
    <citation type="submission" date="2017-08" db="EMBL/GenBank/DDBJ databases">
        <authorList>
            <person name="Grouzdev D.S."/>
            <person name="Gaisin V.A."/>
            <person name="Rysina M.S."/>
            <person name="Gorlenko V.M."/>
        </authorList>
    </citation>
    <scope>NUCLEOTIDE SEQUENCE [LARGE SCALE GENOMIC DNA]</scope>
    <source>
        <strain evidence="5">Kir15-3F</strain>
    </source>
</reference>
<name>A0A2A6RDY9_9CHLR</name>
<dbReference type="Pfam" id="PF01041">
    <property type="entry name" value="DegT_DnrJ_EryC1"/>
    <property type="match status" value="1"/>
</dbReference>
<dbReference type="RefSeq" id="WP_097646012.1">
    <property type="nucleotide sequence ID" value="NZ_NQWI01000191.1"/>
</dbReference>
<dbReference type="InterPro" id="IPR015424">
    <property type="entry name" value="PyrdxlP-dep_Trfase"/>
</dbReference>
<dbReference type="InterPro" id="IPR015421">
    <property type="entry name" value="PyrdxlP-dep_Trfase_major"/>
</dbReference>
<dbReference type="GO" id="GO:0008483">
    <property type="term" value="F:transaminase activity"/>
    <property type="evidence" value="ECO:0007669"/>
    <property type="project" value="TreeGrafter"/>
</dbReference>
<dbReference type="Gene3D" id="3.90.1150.10">
    <property type="entry name" value="Aspartate Aminotransferase, domain 1"/>
    <property type="match status" value="1"/>
</dbReference>
<sequence length="390" mass="41972">MSIPMSGPDLTAAEVAAVNAVLQGAPLSIGPQLEAFEQALARYVGIPYGVGVNAGTSGLHMCVIAAGVAAGDYVITTPFSFIASANCILYERAVPVFVDVDPLTGNIDPHLVAQAVADLQAGGAAAQRWLPPALRAEGVTGRVRALLPVHAFGQPADMAPLLQVAQAHDLVVIEDACEALGAEYRGQQAGTFGAAAVFAFYPNKQITTGEGGMIVTAREDWWHLFHSLRNQGRDIFDAWLNHTRLGYNYRLDELSAALGCVQMERLAELLAKRAQVAAWYNERLANVAGVERPTIVSTTTRMSWFVYVVRIQPPAQRDVVMGRLAALGIPSRPYFTPIHLQPFYRERFGYQWGDFPVTEALGATSLALPFSSVMSAAQVERVVAALREAV</sequence>
<dbReference type="GO" id="GO:0000271">
    <property type="term" value="P:polysaccharide biosynthetic process"/>
    <property type="evidence" value="ECO:0007669"/>
    <property type="project" value="TreeGrafter"/>
</dbReference>
<accession>A0A2A6RDY9</accession>
<dbReference type="SUPFAM" id="SSF53383">
    <property type="entry name" value="PLP-dependent transferases"/>
    <property type="match status" value="1"/>
</dbReference>
<evidence type="ECO:0000313" key="4">
    <source>
        <dbReference type="EMBL" id="PDW00290.1"/>
    </source>
</evidence>
<dbReference type="OrthoDB" id="9810913at2"/>
<dbReference type="PANTHER" id="PTHR30244:SF39">
    <property type="entry name" value="BLR3650 PROTEIN"/>
    <property type="match status" value="1"/>
</dbReference>
<evidence type="ECO:0000256" key="2">
    <source>
        <dbReference type="PIRSR" id="PIRSR000390-2"/>
    </source>
</evidence>
<gene>
    <name evidence="4" type="ORF">CJ255_20880</name>
</gene>
<organism evidence="4 5">
    <name type="scientific">Candidatus Viridilinea mediisalina</name>
    <dbReference type="NCBI Taxonomy" id="2024553"/>
    <lineage>
        <taxon>Bacteria</taxon>
        <taxon>Bacillati</taxon>
        <taxon>Chloroflexota</taxon>
        <taxon>Chloroflexia</taxon>
        <taxon>Chloroflexales</taxon>
        <taxon>Chloroflexineae</taxon>
        <taxon>Oscillochloridaceae</taxon>
        <taxon>Candidatus Viridilinea</taxon>
    </lineage>
</organism>
<dbReference type="InterPro" id="IPR000653">
    <property type="entry name" value="DegT/StrS_aminotransferase"/>
</dbReference>
<dbReference type="InterPro" id="IPR015422">
    <property type="entry name" value="PyrdxlP-dep_Trfase_small"/>
</dbReference>
<keyword evidence="2 3" id="KW-0663">Pyridoxal phosphate</keyword>
<dbReference type="PANTHER" id="PTHR30244">
    <property type="entry name" value="TRANSAMINASE"/>
    <property type="match status" value="1"/>
</dbReference>
<dbReference type="GO" id="GO:0030170">
    <property type="term" value="F:pyridoxal phosphate binding"/>
    <property type="evidence" value="ECO:0007669"/>
    <property type="project" value="TreeGrafter"/>
</dbReference>
<comment type="caution">
    <text evidence="4">The sequence shown here is derived from an EMBL/GenBank/DDBJ whole genome shotgun (WGS) entry which is preliminary data.</text>
</comment>
<dbReference type="Proteomes" id="UP000220527">
    <property type="component" value="Unassembled WGS sequence"/>
</dbReference>
<evidence type="ECO:0000313" key="5">
    <source>
        <dbReference type="Proteomes" id="UP000220527"/>
    </source>
</evidence>
<dbReference type="Gene3D" id="3.40.640.10">
    <property type="entry name" value="Type I PLP-dependent aspartate aminotransferase-like (Major domain)"/>
    <property type="match status" value="1"/>
</dbReference>
<dbReference type="AlphaFoldDB" id="A0A2A6RDY9"/>
<dbReference type="CDD" id="cd00616">
    <property type="entry name" value="AHBA_syn"/>
    <property type="match status" value="1"/>
</dbReference>
<dbReference type="EMBL" id="NQWI01000191">
    <property type="protein sequence ID" value="PDW00290.1"/>
    <property type="molecule type" value="Genomic_DNA"/>
</dbReference>
<protein>
    <submittedName>
        <fullName evidence="4">Polysaccharide biosynthesis protein</fullName>
    </submittedName>
</protein>
<comment type="similarity">
    <text evidence="3">Belongs to the DegT/DnrJ/EryC1 family.</text>
</comment>
<evidence type="ECO:0000256" key="3">
    <source>
        <dbReference type="RuleBase" id="RU004508"/>
    </source>
</evidence>
<proteinExistence type="inferred from homology"/>
<keyword evidence="5" id="KW-1185">Reference proteome</keyword>
<evidence type="ECO:0000256" key="1">
    <source>
        <dbReference type="PIRSR" id="PIRSR000390-1"/>
    </source>
</evidence>
<dbReference type="PIRSF" id="PIRSF000390">
    <property type="entry name" value="PLP_StrS"/>
    <property type="match status" value="1"/>
</dbReference>
<feature type="active site" description="Proton acceptor" evidence="1">
    <location>
        <position position="204"/>
    </location>
</feature>